<feature type="compositionally biased region" description="Polar residues" evidence="1">
    <location>
        <begin position="1"/>
        <end position="19"/>
    </location>
</feature>
<dbReference type="EMBL" id="CAJVPI010005866">
    <property type="protein sequence ID" value="CAG8676054.1"/>
    <property type="molecule type" value="Genomic_DNA"/>
</dbReference>
<sequence length="54" mass="5764">VRRGSSTSDGVTTCVQSPTLPDYDRGSDNLRLVATLAFSLTSHFLPRPGSARAE</sequence>
<feature type="non-terminal residue" evidence="2">
    <location>
        <position position="1"/>
    </location>
</feature>
<feature type="region of interest" description="Disordered" evidence="1">
    <location>
        <begin position="1"/>
        <end position="22"/>
    </location>
</feature>
<evidence type="ECO:0000313" key="2">
    <source>
        <dbReference type="EMBL" id="CAG8676054.1"/>
    </source>
</evidence>
<keyword evidence="3" id="KW-1185">Reference proteome</keyword>
<dbReference type="Proteomes" id="UP000789739">
    <property type="component" value="Unassembled WGS sequence"/>
</dbReference>
<reference evidence="2" key="1">
    <citation type="submission" date="2021-06" db="EMBL/GenBank/DDBJ databases">
        <authorList>
            <person name="Kallberg Y."/>
            <person name="Tangrot J."/>
            <person name="Rosling A."/>
        </authorList>
    </citation>
    <scope>NUCLEOTIDE SEQUENCE</scope>
    <source>
        <strain evidence="2">BR232B</strain>
    </source>
</reference>
<feature type="non-terminal residue" evidence="2">
    <location>
        <position position="54"/>
    </location>
</feature>
<name>A0A9N9HI91_9GLOM</name>
<accession>A0A9N9HI91</accession>
<proteinExistence type="predicted"/>
<evidence type="ECO:0000256" key="1">
    <source>
        <dbReference type="SAM" id="MobiDB-lite"/>
    </source>
</evidence>
<protein>
    <submittedName>
        <fullName evidence="2">10443_t:CDS:1</fullName>
    </submittedName>
</protein>
<dbReference type="AlphaFoldDB" id="A0A9N9HI91"/>
<gene>
    <name evidence="2" type="ORF">PBRASI_LOCUS11553</name>
</gene>
<organism evidence="2 3">
    <name type="scientific">Paraglomus brasilianum</name>
    <dbReference type="NCBI Taxonomy" id="144538"/>
    <lineage>
        <taxon>Eukaryota</taxon>
        <taxon>Fungi</taxon>
        <taxon>Fungi incertae sedis</taxon>
        <taxon>Mucoromycota</taxon>
        <taxon>Glomeromycotina</taxon>
        <taxon>Glomeromycetes</taxon>
        <taxon>Paraglomerales</taxon>
        <taxon>Paraglomeraceae</taxon>
        <taxon>Paraglomus</taxon>
    </lineage>
</organism>
<comment type="caution">
    <text evidence="2">The sequence shown here is derived from an EMBL/GenBank/DDBJ whole genome shotgun (WGS) entry which is preliminary data.</text>
</comment>
<evidence type="ECO:0000313" key="3">
    <source>
        <dbReference type="Proteomes" id="UP000789739"/>
    </source>
</evidence>